<reference evidence="2" key="2">
    <citation type="submission" date="2015-03" db="UniProtKB">
        <authorList>
            <consortium name="EnsemblPlants"/>
        </authorList>
    </citation>
    <scope>IDENTIFICATION</scope>
</reference>
<name>A0A0D3FP01_9ORYZ</name>
<organism evidence="2">
    <name type="scientific">Oryza barthii</name>
    <dbReference type="NCBI Taxonomy" id="65489"/>
    <lineage>
        <taxon>Eukaryota</taxon>
        <taxon>Viridiplantae</taxon>
        <taxon>Streptophyta</taxon>
        <taxon>Embryophyta</taxon>
        <taxon>Tracheophyta</taxon>
        <taxon>Spermatophyta</taxon>
        <taxon>Magnoliopsida</taxon>
        <taxon>Liliopsida</taxon>
        <taxon>Poales</taxon>
        <taxon>Poaceae</taxon>
        <taxon>BOP clade</taxon>
        <taxon>Oryzoideae</taxon>
        <taxon>Oryzeae</taxon>
        <taxon>Oryzinae</taxon>
        <taxon>Oryza</taxon>
    </lineage>
</organism>
<dbReference type="PaxDb" id="65489-OBART03G33940.1"/>
<evidence type="ECO:0000313" key="2">
    <source>
        <dbReference type="EnsemblPlants" id="OBART03G33940.1"/>
    </source>
</evidence>
<sequence>MARLGAALGCAPQLAKQEPLNGRHRTRHQLAGPPLPSFRLLIAGEEGDRERRIWELGFCPSRRFIRHEDDRGRLSDRTA</sequence>
<dbReference type="AlphaFoldDB" id="A0A0D3FP01"/>
<accession>A0A0D3FP01</accession>
<dbReference type="Gramene" id="OBART03G33940.1">
    <property type="protein sequence ID" value="OBART03G33940.1"/>
    <property type="gene ID" value="OBART03G33940"/>
</dbReference>
<feature type="region of interest" description="Disordered" evidence="1">
    <location>
        <begin position="13"/>
        <end position="32"/>
    </location>
</feature>
<protein>
    <submittedName>
        <fullName evidence="2">Uncharacterized protein</fullName>
    </submittedName>
</protein>
<proteinExistence type="predicted"/>
<evidence type="ECO:0000256" key="1">
    <source>
        <dbReference type="SAM" id="MobiDB-lite"/>
    </source>
</evidence>
<keyword evidence="3" id="KW-1185">Reference proteome</keyword>
<dbReference type="HOGENOM" id="CLU_2609927_0_0_1"/>
<reference evidence="2" key="1">
    <citation type="journal article" date="2009" name="Rice">
        <title>De Novo Next Generation Sequencing of Plant Genomes.</title>
        <authorList>
            <person name="Rounsley S."/>
            <person name="Marri P.R."/>
            <person name="Yu Y."/>
            <person name="He R."/>
            <person name="Sisneros N."/>
            <person name="Goicoechea J.L."/>
            <person name="Lee S.J."/>
            <person name="Angelova A."/>
            <person name="Kudrna D."/>
            <person name="Luo M."/>
            <person name="Affourtit J."/>
            <person name="Desany B."/>
            <person name="Knight J."/>
            <person name="Niazi F."/>
            <person name="Egholm M."/>
            <person name="Wing R.A."/>
        </authorList>
    </citation>
    <scope>NUCLEOTIDE SEQUENCE [LARGE SCALE GENOMIC DNA]</scope>
    <source>
        <strain evidence="2">cv. IRGC 105608</strain>
    </source>
</reference>
<dbReference type="Proteomes" id="UP000026960">
    <property type="component" value="Chromosome 3"/>
</dbReference>
<evidence type="ECO:0000313" key="3">
    <source>
        <dbReference type="Proteomes" id="UP000026960"/>
    </source>
</evidence>
<dbReference type="EnsemblPlants" id="OBART03G33940.1">
    <property type="protein sequence ID" value="OBART03G33940.1"/>
    <property type="gene ID" value="OBART03G33940"/>
</dbReference>